<comment type="catalytic activity">
    <reaction evidence="15">
        <text>Preferential cleavage: (Ac)2-L-Lys-D-Ala-|-D-Ala. Also transpeptidation of peptidyl-alanyl moieties that are N-acyl substituents of D-alanine.</text>
        <dbReference type="EC" id="3.4.16.4"/>
    </reaction>
</comment>
<evidence type="ECO:0000256" key="6">
    <source>
        <dbReference type="ARBA" id="ARBA00022670"/>
    </source>
</evidence>
<evidence type="ECO:0000259" key="17">
    <source>
        <dbReference type="Pfam" id="PF00905"/>
    </source>
</evidence>
<gene>
    <name evidence="19" type="ORF">SAMN02746019_00011910</name>
</gene>
<keyword evidence="12" id="KW-0472">Membrane</keyword>
<dbReference type="GO" id="GO:0071555">
    <property type="term" value="P:cell wall organization"/>
    <property type="evidence" value="ECO:0007669"/>
    <property type="project" value="UniProtKB-KW"/>
</dbReference>
<evidence type="ECO:0000256" key="9">
    <source>
        <dbReference type="ARBA" id="ARBA00022801"/>
    </source>
</evidence>
<evidence type="ECO:0000313" key="20">
    <source>
        <dbReference type="Proteomes" id="UP000197025"/>
    </source>
</evidence>
<dbReference type="AlphaFoldDB" id="A0A212RDC9"/>
<evidence type="ECO:0000256" key="5">
    <source>
        <dbReference type="ARBA" id="ARBA00022645"/>
    </source>
</evidence>
<dbReference type="SUPFAM" id="SSF53955">
    <property type="entry name" value="Lysozyme-like"/>
    <property type="match status" value="1"/>
</dbReference>
<dbReference type="Pfam" id="PF17957">
    <property type="entry name" value="Big_7"/>
    <property type="match status" value="1"/>
</dbReference>
<dbReference type="GO" id="GO:0008658">
    <property type="term" value="F:penicillin binding"/>
    <property type="evidence" value="ECO:0007669"/>
    <property type="project" value="InterPro"/>
</dbReference>
<dbReference type="InterPro" id="IPR012338">
    <property type="entry name" value="Beta-lactam/transpept-like"/>
</dbReference>
<dbReference type="GO" id="GO:0009252">
    <property type="term" value="P:peptidoglycan biosynthetic process"/>
    <property type="evidence" value="ECO:0007669"/>
    <property type="project" value="UniProtKB-KW"/>
</dbReference>
<dbReference type="GO" id="GO:0005886">
    <property type="term" value="C:plasma membrane"/>
    <property type="evidence" value="ECO:0007669"/>
    <property type="project" value="UniProtKB-SubCell"/>
</dbReference>
<evidence type="ECO:0000256" key="1">
    <source>
        <dbReference type="ARBA" id="ARBA00004236"/>
    </source>
</evidence>
<dbReference type="GO" id="GO:0009002">
    <property type="term" value="F:serine-type D-Ala-D-Ala carboxypeptidase activity"/>
    <property type="evidence" value="ECO:0007669"/>
    <property type="project" value="UniProtKB-EC"/>
</dbReference>
<keyword evidence="13" id="KW-0511">Multifunctional enzyme</keyword>
<evidence type="ECO:0000256" key="14">
    <source>
        <dbReference type="ARBA" id="ARBA00023316"/>
    </source>
</evidence>
<dbReference type="OrthoDB" id="9766909at2"/>
<dbReference type="InterPro" id="IPR013783">
    <property type="entry name" value="Ig-like_fold"/>
</dbReference>
<dbReference type="GO" id="GO:0030288">
    <property type="term" value="C:outer membrane-bounded periplasmic space"/>
    <property type="evidence" value="ECO:0007669"/>
    <property type="project" value="TreeGrafter"/>
</dbReference>
<evidence type="ECO:0000256" key="13">
    <source>
        <dbReference type="ARBA" id="ARBA00023268"/>
    </source>
</evidence>
<dbReference type="Pfam" id="PF00905">
    <property type="entry name" value="Transpeptidase"/>
    <property type="match status" value="1"/>
</dbReference>
<comment type="catalytic activity">
    <reaction evidence="16">
        <text>[GlcNAc-(1-&gt;4)-Mur2Ac(oyl-L-Ala-gamma-D-Glu-L-Lys-D-Ala-D-Ala)](n)-di-trans,octa-cis-undecaprenyl diphosphate + beta-D-GlcNAc-(1-&gt;4)-Mur2Ac(oyl-L-Ala-gamma-D-Glu-L-Lys-D-Ala-D-Ala)-di-trans,octa-cis-undecaprenyl diphosphate = [GlcNAc-(1-&gt;4)-Mur2Ac(oyl-L-Ala-gamma-D-Glu-L-Lys-D-Ala-D-Ala)](n+1)-di-trans,octa-cis-undecaprenyl diphosphate + di-trans,octa-cis-undecaprenyl diphosphate + H(+)</text>
        <dbReference type="Rhea" id="RHEA:23708"/>
        <dbReference type="Rhea" id="RHEA-COMP:9602"/>
        <dbReference type="Rhea" id="RHEA-COMP:9603"/>
        <dbReference type="ChEBI" id="CHEBI:15378"/>
        <dbReference type="ChEBI" id="CHEBI:58405"/>
        <dbReference type="ChEBI" id="CHEBI:60033"/>
        <dbReference type="ChEBI" id="CHEBI:78435"/>
        <dbReference type="EC" id="2.4.99.28"/>
    </reaction>
</comment>
<keyword evidence="8" id="KW-0808">Transferase</keyword>
<feature type="domain" description="Penicillin-binding protein transpeptidase" evidence="17">
    <location>
        <begin position="363"/>
        <end position="662"/>
    </location>
</feature>
<protein>
    <submittedName>
        <fullName evidence="19">Penicillin-binding protein 1C</fullName>
    </submittedName>
</protein>
<dbReference type="GO" id="GO:0008360">
    <property type="term" value="P:regulation of cell shape"/>
    <property type="evidence" value="ECO:0007669"/>
    <property type="project" value="UniProtKB-KW"/>
</dbReference>
<keyword evidence="10" id="KW-0133">Cell shape</keyword>
<comment type="similarity">
    <text evidence="2">In the C-terminal section; belongs to the transpeptidase family.</text>
</comment>
<keyword evidence="4" id="KW-1003">Cell membrane</keyword>
<dbReference type="GO" id="GO:0006508">
    <property type="term" value="P:proteolysis"/>
    <property type="evidence" value="ECO:0007669"/>
    <property type="project" value="UniProtKB-KW"/>
</dbReference>
<dbReference type="FunFam" id="1.10.3810.10:FF:000001">
    <property type="entry name" value="Penicillin-binding protein 1A"/>
    <property type="match status" value="1"/>
</dbReference>
<dbReference type="RefSeq" id="WP_159461716.1">
    <property type="nucleotide sequence ID" value="NZ_FYEK01000044.1"/>
</dbReference>
<evidence type="ECO:0000256" key="7">
    <source>
        <dbReference type="ARBA" id="ARBA00022676"/>
    </source>
</evidence>
<dbReference type="InterPro" id="IPR036950">
    <property type="entry name" value="PBP_transglycosylase"/>
</dbReference>
<comment type="similarity">
    <text evidence="3">In the N-terminal section; belongs to the glycosyltransferase 51 family.</text>
</comment>
<evidence type="ECO:0000256" key="15">
    <source>
        <dbReference type="ARBA" id="ARBA00034000"/>
    </source>
</evidence>
<evidence type="ECO:0000256" key="3">
    <source>
        <dbReference type="ARBA" id="ARBA00007739"/>
    </source>
</evidence>
<evidence type="ECO:0000313" key="19">
    <source>
        <dbReference type="EMBL" id="SNB70274.1"/>
    </source>
</evidence>
<accession>A0A212RDC9</accession>
<dbReference type="FunCoup" id="A0A212RDC9">
    <property type="interactions" value="235"/>
</dbReference>
<keyword evidence="6" id="KW-0645">Protease</keyword>
<keyword evidence="5" id="KW-0121">Carboxypeptidase</keyword>
<evidence type="ECO:0000256" key="10">
    <source>
        <dbReference type="ARBA" id="ARBA00022960"/>
    </source>
</evidence>
<evidence type="ECO:0000259" key="18">
    <source>
        <dbReference type="Pfam" id="PF00912"/>
    </source>
</evidence>
<evidence type="ECO:0000256" key="8">
    <source>
        <dbReference type="ARBA" id="ARBA00022679"/>
    </source>
</evidence>
<dbReference type="SUPFAM" id="SSF56601">
    <property type="entry name" value="beta-lactamase/transpeptidase-like"/>
    <property type="match status" value="1"/>
</dbReference>
<dbReference type="InterPro" id="IPR001264">
    <property type="entry name" value="Glyco_trans_51"/>
</dbReference>
<organism evidence="19 20">
    <name type="scientific">Thermoflexus hugenholtzii JAD2</name>
    <dbReference type="NCBI Taxonomy" id="877466"/>
    <lineage>
        <taxon>Bacteria</taxon>
        <taxon>Bacillati</taxon>
        <taxon>Chloroflexota</taxon>
        <taxon>Thermoflexia</taxon>
        <taxon>Thermoflexales</taxon>
        <taxon>Thermoflexaceae</taxon>
        <taxon>Thermoflexus</taxon>
    </lineage>
</organism>
<dbReference type="Proteomes" id="UP000197025">
    <property type="component" value="Unassembled WGS sequence"/>
</dbReference>
<dbReference type="PANTHER" id="PTHR32282:SF11">
    <property type="entry name" value="PENICILLIN-BINDING PROTEIN 1B"/>
    <property type="match status" value="1"/>
</dbReference>
<keyword evidence="11" id="KW-0573">Peptidoglycan synthesis</keyword>
<evidence type="ECO:0000256" key="16">
    <source>
        <dbReference type="ARBA" id="ARBA00049902"/>
    </source>
</evidence>
<proteinExistence type="inferred from homology"/>
<evidence type="ECO:0000256" key="2">
    <source>
        <dbReference type="ARBA" id="ARBA00007090"/>
    </source>
</evidence>
<dbReference type="InterPro" id="IPR023346">
    <property type="entry name" value="Lysozyme-like_dom_sf"/>
</dbReference>
<dbReference type="PANTHER" id="PTHR32282">
    <property type="entry name" value="BINDING PROTEIN TRANSPEPTIDASE, PUTATIVE-RELATED"/>
    <property type="match status" value="1"/>
</dbReference>
<sequence>MALRPGDLSWLLERRRMRRARRHQGAARWIRLALALGIFGLTGMGLFAAAGVAGAAALYVSLIRQADPARIEASARAFETTKIYDRTGRVLLYEVIDPTWGDRTWVPLEQIPLALRQATIAIEDRSFYENPGINPRGLLRAFWINLRTGGEVVQGGSSITQQLVKNTLIDPQERYQRSYTRKIKEILLALELSRRYSKDQILEMYLNTNFYGNLAYGVEAASQIYFGKHVWELNLAESAMLAAIPQFPSLNPIDAPQEAKRRQEIVLDAMVREGYISPEAAAAAKAQPLQIRRQPAARFDIKAPHFSLYVRRWLEERFGPELVHRGGLRVYTTLDWDLQQYAEQAVRRHVEKLKAEKRNVTNGALVAIRPRTGEILAMVGSVDYWDESIDGRFNVAVDGLRQPGSAFKPFTYATLLSQGVPASHLFWDVPKTFDQGPGMPPYAPENYDRKFHGPQRMRLALARSYNIPAVEALQMAGIANVIRLAHRMGLTTLDKGLDYYGLALTLGGGEVRLIDMVYAFSVFANNGFMAGAPVPEDRRRPGYRELDPVPVLRVETPDGKVLWEYRQPEVQAILDPRVAYLITSILSDKAARWEAFGRGNVLELSRPAAVKTGTTNDWRDNWTIGYTPQLAVGVWVGNTDNSPMRNVSGIAGAAPIWHDVMEYAHRDLPEEPFQRPPGLIEQTICAVSGKLPGPYCPTVKELFIPGTEPQEICDLHQAFRINRETGKLATASTPPDKVEEKVFLVVPPEALGWAREAGIPQPPTEYDTQFAQPAGDVAILNPAPYAYVRGIVPIIGNARGDVAFYRLAMGAGLNPTAWIPIGPEHGNPVDNGLLESWDTSGFADGLYTLQLTVVRHDGSVHTAVVPVTVDRTPPAVRVVYPREGETYKLSEEWISVVTEVSDNYAMDRVEFYADGQPFAVRDAPPFNAKWYFNRVERERLLGCHEFWVKAYDKAGNETESHHVRACVTR</sequence>
<keyword evidence="14" id="KW-0961">Cell wall biogenesis/degradation</keyword>
<dbReference type="NCBIfam" id="TIGR02074">
    <property type="entry name" value="PBP_1a_fam"/>
    <property type="match status" value="1"/>
</dbReference>
<dbReference type="InParanoid" id="A0A212RDC9"/>
<dbReference type="Pfam" id="PF00912">
    <property type="entry name" value="Transgly"/>
    <property type="match status" value="1"/>
</dbReference>
<name>A0A212RDC9_9CHLR</name>
<comment type="subcellular location">
    <subcellularLocation>
        <location evidence="1">Cell membrane</location>
    </subcellularLocation>
</comment>
<dbReference type="EMBL" id="FYEK01000044">
    <property type="protein sequence ID" value="SNB70274.1"/>
    <property type="molecule type" value="Genomic_DNA"/>
</dbReference>
<evidence type="ECO:0000256" key="11">
    <source>
        <dbReference type="ARBA" id="ARBA00022984"/>
    </source>
</evidence>
<evidence type="ECO:0000256" key="4">
    <source>
        <dbReference type="ARBA" id="ARBA00022475"/>
    </source>
</evidence>
<reference evidence="20" key="1">
    <citation type="submission" date="2017-06" db="EMBL/GenBank/DDBJ databases">
        <authorList>
            <person name="Varghese N."/>
            <person name="Submissions S."/>
        </authorList>
    </citation>
    <scope>NUCLEOTIDE SEQUENCE [LARGE SCALE GENOMIC DNA]</scope>
    <source>
        <strain evidence="20">JAD2</strain>
    </source>
</reference>
<keyword evidence="7" id="KW-0328">Glycosyltransferase</keyword>
<dbReference type="GO" id="GO:0008955">
    <property type="term" value="F:peptidoglycan glycosyltransferase activity"/>
    <property type="evidence" value="ECO:0007669"/>
    <property type="project" value="UniProtKB-EC"/>
</dbReference>
<feature type="domain" description="Glycosyl transferase family 51" evidence="18">
    <location>
        <begin position="100"/>
        <end position="270"/>
    </location>
</feature>
<dbReference type="Gene3D" id="1.10.3810.10">
    <property type="entry name" value="Biosynthetic peptidoglycan transglycosylase-like"/>
    <property type="match status" value="1"/>
</dbReference>
<dbReference type="Gene3D" id="3.40.710.10">
    <property type="entry name" value="DD-peptidase/beta-lactamase superfamily"/>
    <property type="match status" value="1"/>
</dbReference>
<keyword evidence="20" id="KW-1185">Reference proteome</keyword>
<dbReference type="InterPro" id="IPR050396">
    <property type="entry name" value="Glycosyltr_51/Transpeptidase"/>
</dbReference>
<keyword evidence="9" id="KW-0378">Hydrolase</keyword>
<dbReference type="Gene3D" id="2.60.40.10">
    <property type="entry name" value="Immunoglobulins"/>
    <property type="match status" value="1"/>
</dbReference>
<dbReference type="InterPro" id="IPR001460">
    <property type="entry name" value="PCN-bd_Tpept"/>
</dbReference>
<evidence type="ECO:0000256" key="12">
    <source>
        <dbReference type="ARBA" id="ARBA00023136"/>
    </source>
</evidence>